<dbReference type="GO" id="GO:0009307">
    <property type="term" value="P:DNA restriction-modification system"/>
    <property type="evidence" value="ECO:0007669"/>
    <property type="project" value="UniProtKB-KW"/>
</dbReference>
<evidence type="ECO:0000313" key="6">
    <source>
        <dbReference type="EMBL" id="TQV85316.1"/>
    </source>
</evidence>
<gene>
    <name evidence="6" type="ORF">FLL46_19305</name>
</gene>
<dbReference type="RefSeq" id="WP_142932993.1">
    <property type="nucleotide sequence ID" value="NZ_ML660168.1"/>
</dbReference>
<keyword evidence="3" id="KW-0238">DNA-binding</keyword>
<dbReference type="SUPFAM" id="SSF116734">
    <property type="entry name" value="DNA methylase specificity domain"/>
    <property type="match status" value="1"/>
</dbReference>
<feature type="coiled-coil region" evidence="4">
    <location>
        <begin position="159"/>
        <end position="190"/>
    </location>
</feature>
<comment type="caution">
    <text evidence="6">The sequence shown here is derived from an EMBL/GenBank/DDBJ whole genome shotgun (WGS) entry which is preliminary data.</text>
</comment>
<proteinExistence type="inferred from homology"/>
<dbReference type="EMBL" id="VIKS01000012">
    <property type="protein sequence ID" value="TQV85316.1"/>
    <property type="molecule type" value="Genomic_DNA"/>
</dbReference>
<comment type="similarity">
    <text evidence="1">Belongs to the type-I restriction system S methylase family.</text>
</comment>
<keyword evidence="6" id="KW-0255">Endonuclease</keyword>
<dbReference type="InterPro" id="IPR052021">
    <property type="entry name" value="Type-I_RS_S_subunit"/>
</dbReference>
<organism evidence="6 7">
    <name type="scientific">Aliikangiella coralliicola</name>
    <dbReference type="NCBI Taxonomy" id="2592383"/>
    <lineage>
        <taxon>Bacteria</taxon>
        <taxon>Pseudomonadati</taxon>
        <taxon>Pseudomonadota</taxon>
        <taxon>Gammaproteobacteria</taxon>
        <taxon>Oceanospirillales</taxon>
        <taxon>Pleioneaceae</taxon>
        <taxon>Aliikangiella</taxon>
    </lineage>
</organism>
<keyword evidence="6" id="KW-0378">Hydrolase</keyword>
<sequence>MMMILKQVADIRAGYPFRGKLPKNPESNIFCIQVKDLTNNQKVNWSSIDRVNLTGKREPSFLQAGDILFNARGNKNFAFHLNEAPPKNTVCAPYFFILRIKPSYCEAVLSTFLNWQLNQLPAQDYFAKESAGSVTKNIKRASLENTLIHLPSPEQQKQIADIQSSLQREKETYQQLIENSQQLMDKIAQDLHNGKFPSISNAIT</sequence>
<evidence type="ECO:0000256" key="1">
    <source>
        <dbReference type="ARBA" id="ARBA00010923"/>
    </source>
</evidence>
<keyword evidence="4" id="KW-0175">Coiled coil</keyword>
<dbReference type="Proteomes" id="UP000315439">
    <property type="component" value="Unassembled WGS sequence"/>
</dbReference>
<dbReference type="InterPro" id="IPR000055">
    <property type="entry name" value="Restrct_endonuc_typeI_TRD"/>
</dbReference>
<name>A0A545U764_9GAMM</name>
<dbReference type="GO" id="GO:0004519">
    <property type="term" value="F:endonuclease activity"/>
    <property type="evidence" value="ECO:0007669"/>
    <property type="project" value="UniProtKB-KW"/>
</dbReference>
<evidence type="ECO:0000259" key="5">
    <source>
        <dbReference type="Pfam" id="PF01420"/>
    </source>
</evidence>
<evidence type="ECO:0000256" key="2">
    <source>
        <dbReference type="ARBA" id="ARBA00022747"/>
    </source>
</evidence>
<keyword evidence="2" id="KW-0680">Restriction system</keyword>
<evidence type="ECO:0000313" key="7">
    <source>
        <dbReference type="Proteomes" id="UP000315439"/>
    </source>
</evidence>
<dbReference type="PANTHER" id="PTHR30408:SF13">
    <property type="entry name" value="TYPE I RESTRICTION ENZYME HINDI SPECIFICITY SUBUNIT"/>
    <property type="match status" value="1"/>
</dbReference>
<accession>A0A545U764</accession>
<evidence type="ECO:0000256" key="3">
    <source>
        <dbReference type="ARBA" id="ARBA00023125"/>
    </source>
</evidence>
<dbReference type="Gene3D" id="3.90.220.20">
    <property type="entry name" value="DNA methylase specificity domains"/>
    <property type="match status" value="1"/>
</dbReference>
<feature type="domain" description="Type I restriction modification DNA specificity" evidence="5">
    <location>
        <begin position="5"/>
        <end position="174"/>
    </location>
</feature>
<dbReference type="PANTHER" id="PTHR30408">
    <property type="entry name" value="TYPE-1 RESTRICTION ENZYME ECOKI SPECIFICITY PROTEIN"/>
    <property type="match status" value="1"/>
</dbReference>
<dbReference type="AlphaFoldDB" id="A0A545U764"/>
<dbReference type="OrthoDB" id="5465337at2"/>
<protein>
    <submittedName>
        <fullName evidence="6">Restriction endonuclease subunit S</fullName>
    </submittedName>
</protein>
<keyword evidence="7" id="KW-1185">Reference proteome</keyword>
<reference evidence="6 7" key="1">
    <citation type="submission" date="2019-07" db="EMBL/GenBank/DDBJ databases">
        <title>Draft genome for Aliikangiella sp. M105.</title>
        <authorList>
            <person name="Wang G."/>
        </authorList>
    </citation>
    <scope>NUCLEOTIDE SEQUENCE [LARGE SCALE GENOMIC DNA]</scope>
    <source>
        <strain evidence="6 7">M105</strain>
    </source>
</reference>
<dbReference type="Pfam" id="PF01420">
    <property type="entry name" value="Methylase_S"/>
    <property type="match status" value="1"/>
</dbReference>
<dbReference type="GO" id="GO:0003677">
    <property type="term" value="F:DNA binding"/>
    <property type="evidence" value="ECO:0007669"/>
    <property type="project" value="UniProtKB-KW"/>
</dbReference>
<dbReference type="InterPro" id="IPR044946">
    <property type="entry name" value="Restrct_endonuc_typeI_TRD_sf"/>
</dbReference>
<keyword evidence="6" id="KW-0540">Nuclease</keyword>
<evidence type="ECO:0000256" key="4">
    <source>
        <dbReference type="SAM" id="Coils"/>
    </source>
</evidence>